<dbReference type="EMBL" id="VTZN01000364">
    <property type="protein sequence ID" value="KAA1243228.1"/>
    <property type="molecule type" value="Genomic_DNA"/>
</dbReference>
<evidence type="ECO:0000313" key="3">
    <source>
        <dbReference type="Proteomes" id="UP000324701"/>
    </source>
</evidence>
<dbReference type="PANTHER" id="PTHR39426">
    <property type="entry name" value="HOMOLOGY TO DEATH-ON-CURING PROTEIN OF PHAGE P1"/>
    <property type="match status" value="1"/>
</dbReference>
<dbReference type="NCBIfam" id="TIGR01550">
    <property type="entry name" value="DOC_P1"/>
    <property type="match status" value="1"/>
</dbReference>
<dbReference type="Gene3D" id="1.20.120.1870">
    <property type="entry name" value="Fic/DOC protein, Fido domain"/>
    <property type="match status" value="1"/>
</dbReference>
<dbReference type="Proteomes" id="UP000324701">
    <property type="component" value="Unassembled WGS sequence"/>
</dbReference>
<feature type="domain" description="Fido" evidence="1">
    <location>
        <begin position="5"/>
        <end position="119"/>
    </location>
</feature>
<dbReference type="Pfam" id="PF02661">
    <property type="entry name" value="Fic"/>
    <property type="match status" value="1"/>
</dbReference>
<dbReference type="PROSITE" id="PS51459">
    <property type="entry name" value="FIDO"/>
    <property type="match status" value="1"/>
</dbReference>
<dbReference type="InterPro" id="IPR036597">
    <property type="entry name" value="Fido-like_dom_sf"/>
</dbReference>
<accession>A0A5B1B4B8</accession>
<dbReference type="GO" id="GO:0016301">
    <property type="term" value="F:kinase activity"/>
    <property type="evidence" value="ECO:0007669"/>
    <property type="project" value="InterPro"/>
</dbReference>
<dbReference type="RefSeq" id="WP_149656565.1">
    <property type="nucleotide sequence ID" value="NZ_VTZN01000364.1"/>
</dbReference>
<sequence>MITYLTADDVLDINQQFVGPDQLRDFGLLDAAVLRPQTSAFGEDAFPTIHEKAAALLHGLARNHPFVTGNKRTAWVATAMFYAVNGFDVHVEAGELIGLTNDVAEGLLGVQDIALILKSWAQPFPVPDDWMGTDGTLF</sequence>
<organism evidence="2 3">
    <name type="scientific">Mycobacterium simiae</name>
    <name type="common">Mycobacterium habana</name>
    <dbReference type="NCBI Taxonomy" id="1784"/>
    <lineage>
        <taxon>Bacteria</taxon>
        <taxon>Bacillati</taxon>
        <taxon>Actinomycetota</taxon>
        <taxon>Actinomycetes</taxon>
        <taxon>Mycobacteriales</taxon>
        <taxon>Mycobacteriaceae</taxon>
        <taxon>Mycobacterium</taxon>
        <taxon>Mycobacterium simiae complex</taxon>
    </lineage>
</organism>
<dbReference type="AlphaFoldDB" id="A0A5B1B4B8"/>
<evidence type="ECO:0000313" key="2">
    <source>
        <dbReference type="EMBL" id="KAA1243228.1"/>
    </source>
</evidence>
<reference evidence="2 3" key="1">
    <citation type="submission" date="2019-09" db="EMBL/GenBank/DDBJ databases">
        <title>Report of infection by Mycobacterium simiae a patient suffering from pulmonary tuberculosis.</title>
        <authorList>
            <person name="Mohanty P.S."/>
            <person name="Bansal A.K."/>
            <person name="Singh H."/>
            <person name="Sharma S."/>
            <person name="Patil S.A."/>
            <person name="Upadhaya P."/>
            <person name="Singh P.K."/>
            <person name="Kumar D."/>
            <person name="Kumar S."/>
            <person name="Singh R.K."/>
            <person name="Chaudhary B."/>
        </authorList>
    </citation>
    <scope>NUCLEOTIDE SEQUENCE [LARGE SCALE GENOMIC DNA]</scope>
    <source>
        <strain evidence="2 3">JAL-560-SIM</strain>
    </source>
</reference>
<comment type="caution">
    <text evidence="2">The sequence shown here is derived from an EMBL/GenBank/DDBJ whole genome shotgun (WGS) entry which is preliminary data.</text>
</comment>
<evidence type="ECO:0000259" key="1">
    <source>
        <dbReference type="PROSITE" id="PS51459"/>
    </source>
</evidence>
<dbReference type="InterPro" id="IPR003812">
    <property type="entry name" value="Fido"/>
</dbReference>
<dbReference type="InterPro" id="IPR006440">
    <property type="entry name" value="Doc"/>
</dbReference>
<keyword evidence="3" id="KW-1185">Reference proteome</keyword>
<dbReference type="SUPFAM" id="SSF140931">
    <property type="entry name" value="Fic-like"/>
    <property type="match status" value="1"/>
</dbReference>
<dbReference type="PANTHER" id="PTHR39426:SF1">
    <property type="entry name" value="HOMOLOGY TO DEATH-ON-CURING PROTEIN OF PHAGE P1"/>
    <property type="match status" value="1"/>
</dbReference>
<proteinExistence type="predicted"/>
<name>A0A5B1B4B8_MYCSI</name>
<dbReference type="OrthoDB" id="9802752at2"/>
<dbReference type="InterPro" id="IPR053737">
    <property type="entry name" value="Type_II_TA_Toxin"/>
</dbReference>
<protein>
    <submittedName>
        <fullName evidence="2">Type II toxin-antitoxin system death-on-curing family toxin</fullName>
    </submittedName>
</protein>
<gene>
    <name evidence="2" type="ORF">F0Q45_25800</name>
</gene>